<keyword evidence="2" id="KW-1185">Reference proteome</keyword>
<dbReference type="AlphaFoldDB" id="A0A7C9MGL6"/>
<name>A0A7C9MGL6_9BACT</name>
<reference evidence="1 2" key="1">
    <citation type="submission" date="2020-01" db="EMBL/GenBank/DDBJ databases">
        <title>Genome sequence of Desulfovibrio aerotolerans DSM 16695(T).</title>
        <authorList>
            <person name="Karnachuk O."/>
            <person name="Avakyan M."/>
            <person name="Mardanov A."/>
            <person name="Kadnikov V."/>
            <person name="Ravin N."/>
        </authorList>
    </citation>
    <scope>NUCLEOTIDE SEQUENCE [LARGE SCALE GENOMIC DNA]</scope>
    <source>
        <strain evidence="1 2">DSM 16695</strain>
    </source>
</reference>
<organism evidence="1 2">
    <name type="scientific">Solidesulfovibrio aerotolerans</name>
    <dbReference type="NCBI Taxonomy" id="295255"/>
    <lineage>
        <taxon>Bacteria</taxon>
        <taxon>Pseudomonadati</taxon>
        <taxon>Thermodesulfobacteriota</taxon>
        <taxon>Desulfovibrionia</taxon>
        <taxon>Desulfovibrionales</taxon>
        <taxon>Desulfovibrionaceae</taxon>
        <taxon>Solidesulfovibrio</taxon>
    </lineage>
</organism>
<comment type="caution">
    <text evidence="1">The sequence shown here is derived from an EMBL/GenBank/DDBJ whole genome shotgun (WGS) entry which is preliminary data.</text>
</comment>
<gene>
    <name evidence="1" type="ORF">GTA51_02395</name>
</gene>
<sequence length="140" mass="15270">MDRKPLVPLAFVAFAGLLFVLGQITPRASFPVFEHLWPGFRAASPQGGGPEVRAGAQMPIPRRYVEACRGEAARRMARPDWAGLTRQDREIALAQVLILCGADAEYWTLPETRQKRVAREFAAAFLDAPAGGAPKGLVDK</sequence>
<evidence type="ECO:0000313" key="2">
    <source>
        <dbReference type="Proteomes" id="UP000482487"/>
    </source>
</evidence>
<proteinExistence type="predicted"/>
<protein>
    <submittedName>
        <fullName evidence="1">Uncharacterized protein</fullName>
    </submittedName>
</protein>
<dbReference type="Proteomes" id="UP000482487">
    <property type="component" value="Unassembled WGS sequence"/>
</dbReference>
<dbReference type="EMBL" id="WVUD01000002">
    <property type="protein sequence ID" value="MYL81988.1"/>
    <property type="molecule type" value="Genomic_DNA"/>
</dbReference>
<evidence type="ECO:0000313" key="1">
    <source>
        <dbReference type="EMBL" id="MYL81988.1"/>
    </source>
</evidence>
<dbReference type="OrthoDB" id="5458175at2"/>
<accession>A0A7C9MGL6</accession>
<dbReference type="RefSeq" id="WP_160958360.1">
    <property type="nucleotide sequence ID" value="NZ_WVUD01000002.1"/>
</dbReference>